<evidence type="ECO:0000259" key="9">
    <source>
        <dbReference type="SMART" id="SM00906"/>
    </source>
</evidence>
<evidence type="ECO:0000256" key="6">
    <source>
        <dbReference type="ARBA" id="ARBA00023163"/>
    </source>
</evidence>
<evidence type="ECO:0000256" key="1">
    <source>
        <dbReference type="ARBA" id="ARBA00004123"/>
    </source>
</evidence>
<evidence type="ECO:0000256" key="4">
    <source>
        <dbReference type="ARBA" id="ARBA00023015"/>
    </source>
</evidence>
<evidence type="ECO:0000256" key="3">
    <source>
        <dbReference type="ARBA" id="ARBA00022833"/>
    </source>
</evidence>
<dbReference type="AlphaFoldDB" id="A0A7R8AP60"/>
<proteinExistence type="predicted"/>
<dbReference type="OrthoDB" id="25921at2759"/>
<dbReference type="Proteomes" id="UP000654913">
    <property type="component" value="Chromosome 5"/>
</dbReference>
<keyword evidence="5" id="KW-0238">DNA-binding</keyword>
<gene>
    <name evidence="10" type="ORF">APUU_51480A</name>
</gene>
<reference evidence="10" key="2">
    <citation type="submission" date="2021-02" db="EMBL/GenBank/DDBJ databases">
        <title>Aspergillus puulaauensis MK2 genome sequence.</title>
        <authorList>
            <person name="Futagami T."/>
            <person name="Mori K."/>
            <person name="Kadooka C."/>
            <person name="Tanaka T."/>
        </authorList>
    </citation>
    <scope>NUCLEOTIDE SEQUENCE</scope>
    <source>
        <strain evidence="10">MK2</strain>
    </source>
</reference>
<dbReference type="GO" id="GO:0008270">
    <property type="term" value="F:zinc ion binding"/>
    <property type="evidence" value="ECO:0007669"/>
    <property type="project" value="InterPro"/>
</dbReference>
<dbReference type="GO" id="GO:0005634">
    <property type="term" value="C:nucleus"/>
    <property type="evidence" value="ECO:0007669"/>
    <property type="project" value="UniProtKB-SubCell"/>
</dbReference>
<keyword evidence="4" id="KW-0805">Transcription regulation</keyword>
<dbReference type="EMBL" id="AP024447">
    <property type="protein sequence ID" value="BCS26769.1"/>
    <property type="molecule type" value="Genomic_DNA"/>
</dbReference>
<accession>A0A7R8AP60</accession>
<feature type="region of interest" description="Disordered" evidence="8">
    <location>
        <begin position="1"/>
        <end position="25"/>
    </location>
</feature>
<evidence type="ECO:0000256" key="2">
    <source>
        <dbReference type="ARBA" id="ARBA00022723"/>
    </source>
</evidence>
<protein>
    <recommendedName>
        <fullName evidence="9">Xylanolytic transcriptional activator regulatory domain-containing protein</fullName>
    </recommendedName>
</protein>
<name>A0A7R8AP60_9EURO</name>
<dbReference type="PANTHER" id="PTHR47782:SF12">
    <property type="entry name" value="ZN(II)2CYS6 TRANSCRIPTION FACTOR (EUROFUNG)"/>
    <property type="match status" value="1"/>
</dbReference>
<dbReference type="RefSeq" id="XP_041558963.1">
    <property type="nucleotide sequence ID" value="XM_041706592.1"/>
</dbReference>
<dbReference type="Pfam" id="PF04082">
    <property type="entry name" value="Fungal_trans"/>
    <property type="match status" value="1"/>
</dbReference>
<reference evidence="10" key="1">
    <citation type="submission" date="2021-01" db="EMBL/GenBank/DDBJ databases">
        <authorList>
            <consortium name="Aspergillus puulaauensis MK2 genome sequencing consortium"/>
            <person name="Kazuki M."/>
            <person name="Futagami T."/>
        </authorList>
    </citation>
    <scope>NUCLEOTIDE SEQUENCE</scope>
    <source>
        <strain evidence="10">MK2</strain>
    </source>
</reference>
<keyword evidence="7" id="KW-0539">Nucleus</keyword>
<dbReference type="GO" id="GO:0045944">
    <property type="term" value="P:positive regulation of transcription by RNA polymerase II"/>
    <property type="evidence" value="ECO:0007669"/>
    <property type="project" value="TreeGrafter"/>
</dbReference>
<keyword evidence="3" id="KW-0862">Zinc</keyword>
<dbReference type="InterPro" id="IPR052202">
    <property type="entry name" value="Yeast_MetPath_Reg"/>
</dbReference>
<dbReference type="InterPro" id="IPR007219">
    <property type="entry name" value="XnlR_reg_dom"/>
</dbReference>
<dbReference type="CDD" id="cd12148">
    <property type="entry name" value="fungal_TF_MHR"/>
    <property type="match status" value="1"/>
</dbReference>
<dbReference type="PANTHER" id="PTHR47782">
    <property type="entry name" value="ZN(II)2CYS6 TRANSCRIPTION FACTOR (EUROFUNG)-RELATED"/>
    <property type="match status" value="1"/>
</dbReference>
<evidence type="ECO:0000313" key="11">
    <source>
        <dbReference type="Proteomes" id="UP000654913"/>
    </source>
</evidence>
<keyword evidence="11" id="KW-1185">Reference proteome</keyword>
<dbReference type="KEGG" id="apuu:APUU_51480A"/>
<dbReference type="SMART" id="SM00906">
    <property type="entry name" value="Fungal_trans"/>
    <property type="match status" value="1"/>
</dbReference>
<dbReference type="GeneID" id="64976774"/>
<feature type="domain" description="Xylanolytic transcriptional activator regulatory" evidence="9">
    <location>
        <begin position="264"/>
        <end position="333"/>
    </location>
</feature>
<organism evidence="10 11">
    <name type="scientific">Aspergillus puulaauensis</name>
    <dbReference type="NCBI Taxonomy" id="1220207"/>
    <lineage>
        <taxon>Eukaryota</taxon>
        <taxon>Fungi</taxon>
        <taxon>Dikarya</taxon>
        <taxon>Ascomycota</taxon>
        <taxon>Pezizomycotina</taxon>
        <taxon>Eurotiomycetes</taxon>
        <taxon>Eurotiomycetidae</taxon>
        <taxon>Eurotiales</taxon>
        <taxon>Aspergillaceae</taxon>
        <taxon>Aspergillus</taxon>
    </lineage>
</organism>
<keyword evidence="6" id="KW-0804">Transcription</keyword>
<dbReference type="GO" id="GO:0006351">
    <property type="term" value="P:DNA-templated transcription"/>
    <property type="evidence" value="ECO:0007669"/>
    <property type="project" value="InterPro"/>
</dbReference>
<evidence type="ECO:0000256" key="5">
    <source>
        <dbReference type="ARBA" id="ARBA00023125"/>
    </source>
</evidence>
<evidence type="ECO:0000313" key="10">
    <source>
        <dbReference type="EMBL" id="BCS26769.1"/>
    </source>
</evidence>
<evidence type="ECO:0000256" key="7">
    <source>
        <dbReference type="ARBA" id="ARBA00023242"/>
    </source>
</evidence>
<sequence>MLALPSGERSLQQGDPDKRGPRRSPVWTVSDLEAEVARLEERIADAGGEQKDHRIYATPGSTEHVTPAIRTQDEARELLQPTEVQMQTPGLGVLADLNNATVYDHENYNLTRMLRRALVLQNGTLDMHPGRRIRKGLAVANVCSGGRDLLSDLPMDLLSSYLDRYVEYVSPTFPILEFGELKNTLECFNKKQSASKSEECILRLALAIGAVFPSPDTLLDATIASRLWREVYNEPSFYEESEDTVRILILLAILSLLEDGCGSTWHLVELVVRSCIKLGLHSRTAAKAASTDGASLFWSAYLLDRWVSCTLGLPVSIQNEEFDQKIPSRITENHTQSLPVSLWNMAYVLFQDDDLQQQEDISGGLSDEEAWKPSMVLYNIVSRDLQVAHAARRIVCGGIDSAPKFEDVAISHLQRTEAIVSNGCTLPWTTGLTTFVSVMIRLISFGHPARYRILLRGSAPDPHYIQTALAIVRLICRKHSYLDRLADILENIQKTGTAGDSMPLQ</sequence>
<evidence type="ECO:0000256" key="8">
    <source>
        <dbReference type="SAM" id="MobiDB-lite"/>
    </source>
</evidence>
<dbReference type="GO" id="GO:0000981">
    <property type="term" value="F:DNA-binding transcription factor activity, RNA polymerase II-specific"/>
    <property type="evidence" value="ECO:0007669"/>
    <property type="project" value="TreeGrafter"/>
</dbReference>
<keyword evidence="2" id="KW-0479">Metal-binding</keyword>
<comment type="subcellular location">
    <subcellularLocation>
        <location evidence="1">Nucleus</location>
    </subcellularLocation>
</comment>
<dbReference type="GO" id="GO:0043565">
    <property type="term" value="F:sequence-specific DNA binding"/>
    <property type="evidence" value="ECO:0007669"/>
    <property type="project" value="TreeGrafter"/>
</dbReference>